<reference evidence="6 7" key="1">
    <citation type="submission" date="2015-04" db="EMBL/GenBank/DDBJ databases">
        <title>Complete Genome Sequence of Brevibacterium flavum ATCC 15168.</title>
        <authorList>
            <person name="Ahn J."/>
            <person name="Park G."/>
            <person name="Jeon W."/>
            <person name="Jang Y."/>
            <person name="Jang M."/>
            <person name="Lee H."/>
            <person name="Lee H."/>
        </authorList>
    </citation>
    <scope>NUCLEOTIDE SEQUENCE [LARGE SCALE GENOMIC DNA]</scope>
    <source>
        <strain evidence="6 7">ATCC 15168</strain>
    </source>
</reference>
<dbReference type="HOGENOM" id="CLU_039613_6_1_11"/>
<dbReference type="SUPFAM" id="SSF46785">
    <property type="entry name" value="Winged helix' DNA-binding domain"/>
    <property type="match status" value="1"/>
</dbReference>
<dbReference type="Gene3D" id="3.40.190.10">
    <property type="entry name" value="Periplasmic binding protein-like II"/>
    <property type="match status" value="2"/>
</dbReference>
<proteinExistence type="inferred from homology"/>
<dbReference type="InterPro" id="IPR036388">
    <property type="entry name" value="WH-like_DNA-bd_sf"/>
</dbReference>
<accession>A0A0F6SQE6</accession>
<sequence>MDNGWPNLQTLALFVAIVEEGSLGAGARKVGMAQPNASRAIAELEADMKAELLVRHPRGSHPTAAGLALIEHSRNLLQSVQEFTEWVTEGRTEQPLKLHVGASMTIAEALLPAWVADMRARFPASRVDVSVMNSSQVIEAVQKGHLQLGFIETPHVPVRLHARVVQEDKLIVVISPNHEWANRTGKISLRELSETPLIVREIGSGTREALQELLADYDMAEPIQVLNSNAAVRVVVEAGAGPAVLGELALRDHLALGRLLSVPFEGSGVTRPLTAVWSGPRRLPILAGELVSIASNHI</sequence>
<dbReference type="EMBL" id="CP011309">
    <property type="protein sequence ID" value="AKF26074.1"/>
    <property type="molecule type" value="Genomic_DNA"/>
</dbReference>
<evidence type="ECO:0000313" key="7">
    <source>
        <dbReference type="Proteomes" id="UP000034037"/>
    </source>
</evidence>
<keyword evidence="7" id="KW-1185">Reference proteome</keyword>
<protein>
    <submittedName>
        <fullName evidence="6">LysR family transcriptional regulator</fullName>
    </submittedName>
</protein>
<keyword evidence="3" id="KW-0238">DNA-binding</keyword>
<keyword evidence="4" id="KW-0804">Transcription</keyword>
<keyword evidence="2" id="KW-0805">Transcription regulation</keyword>
<dbReference type="Pfam" id="PF03466">
    <property type="entry name" value="LysR_substrate"/>
    <property type="match status" value="1"/>
</dbReference>
<evidence type="ECO:0000256" key="1">
    <source>
        <dbReference type="ARBA" id="ARBA00009437"/>
    </source>
</evidence>
<evidence type="ECO:0000259" key="5">
    <source>
        <dbReference type="PROSITE" id="PS50931"/>
    </source>
</evidence>
<dbReference type="PATRIC" id="fig|92706.3.peg.16"/>
<comment type="similarity">
    <text evidence="1">Belongs to the LysR transcriptional regulatory family.</text>
</comment>
<feature type="domain" description="HTH lysR-type" evidence="5">
    <location>
        <begin position="6"/>
        <end position="63"/>
    </location>
</feature>
<dbReference type="PROSITE" id="PS50931">
    <property type="entry name" value="HTH_LYSR"/>
    <property type="match status" value="1"/>
</dbReference>
<dbReference type="AlphaFoldDB" id="A0A0F6SQE6"/>
<dbReference type="InterPro" id="IPR005119">
    <property type="entry name" value="LysR_subst-bd"/>
</dbReference>
<evidence type="ECO:0000313" key="6">
    <source>
        <dbReference type="EMBL" id="AKF26074.1"/>
    </source>
</evidence>
<gene>
    <name evidence="6" type="ORF">YH66_00085</name>
</gene>
<evidence type="ECO:0000256" key="4">
    <source>
        <dbReference type="ARBA" id="ARBA00023163"/>
    </source>
</evidence>
<name>A0A0F6SQE6_9CORY</name>
<dbReference type="PANTHER" id="PTHR30126:SF39">
    <property type="entry name" value="HTH-TYPE TRANSCRIPTIONAL REGULATOR CYSL"/>
    <property type="match status" value="1"/>
</dbReference>
<dbReference type="InterPro" id="IPR000847">
    <property type="entry name" value="LysR_HTH_N"/>
</dbReference>
<dbReference type="SUPFAM" id="SSF53850">
    <property type="entry name" value="Periplasmic binding protein-like II"/>
    <property type="match status" value="1"/>
</dbReference>
<dbReference type="Gene3D" id="1.10.10.10">
    <property type="entry name" value="Winged helix-like DNA-binding domain superfamily/Winged helix DNA-binding domain"/>
    <property type="match status" value="1"/>
</dbReference>
<dbReference type="Pfam" id="PF00126">
    <property type="entry name" value="HTH_1"/>
    <property type="match status" value="1"/>
</dbReference>
<evidence type="ECO:0000256" key="2">
    <source>
        <dbReference type="ARBA" id="ARBA00023015"/>
    </source>
</evidence>
<dbReference type="InterPro" id="IPR036390">
    <property type="entry name" value="WH_DNA-bd_sf"/>
</dbReference>
<dbReference type="Proteomes" id="UP000034037">
    <property type="component" value="Chromosome"/>
</dbReference>
<dbReference type="PANTHER" id="PTHR30126">
    <property type="entry name" value="HTH-TYPE TRANSCRIPTIONAL REGULATOR"/>
    <property type="match status" value="1"/>
</dbReference>
<dbReference type="GO" id="GO:0003700">
    <property type="term" value="F:DNA-binding transcription factor activity"/>
    <property type="evidence" value="ECO:0007669"/>
    <property type="project" value="InterPro"/>
</dbReference>
<evidence type="ECO:0000256" key="3">
    <source>
        <dbReference type="ARBA" id="ARBA00023125"/>
    </source>
</evidence>
<dbReference type="GO" id="GO:0000976">
    <property type="term" value="F:transcription cis-regulatory region binding"/>
    <property type="evidence" value="ECO:0007669"/>
    <property type="project" value="TreeGrafter"/>
</dbReference>
<dbReference type="RefSeq" id="WP_003860999.1">
    <property type="nucleotide sequence ID" value="NZ_CP011309.1"/>
</dbReference>
<organism evidence="6 7">
    <name type="scientific">[Brevibacterium] flavum</name>
    <dbReference type="NCBI Taxonomy" id="92706"/>
    <lineage>
        <taxon>Bacteria</taxon>
        <taxon>Bacillati</taxon>
        <taxon>Actinomycetota</taxon>
        <taxon>Actinomycetes</taxon>
        <taxon>Mycobacteriales</taxon>
        <taxon>Corynebacteriaceae</taxon>
        <taxon>Corynebacterium</taxon>
    </lineage>
</organism>